<dbReference type="InterPro" id="IPR021827">
    <property type="entry name" value="Nup186/Nup192/Nup205"/>
</dbReference>
<sequence length="2100" mass="236306">MDGECRDSGHMMMCVGRQTTNATNATHASTGITEDMWTPYKHLYSVFQATVSNDSGFTADLEQCLKKYKPNFTNLLRNPARSEKSRNLLRNALNEGVPIQGQSRKLMISQDLADEAVILSDMFDLDEVFAVELLCTAQRQQKHHPGLSRGLVAVLLYYDGRKAISCTLRDMFQVVSGVSWNTELPKEITGLVTNYAESLVDGSNILGRLLELLDEMDVDKEFAMLTTNRAFGSKKHQNQVLGLYEDIQQALAMALFHWSAQRGLPRHIAIRLLRQLANRRNHDAGGIMDDVTLIMLMALLYSYDTSILLVAEDINEHTNRLPIFSDHKFAECFLEELYAQGIWQAPRLNAIIAYSFGLTLASLRHAPAQLQATTISTINRDEVLIDEALGAQVFVFLHSLLLEKDMVYSTEFFYRRVHLLITDFIDFMNSKVTELRGRADEASHTIISFLNEGLEPPPNLDSNFELLMLCVAKMHGDPRVTIRLCDEYWGPGEPTNCTAYKNTSRSVSLFKFISLASELLPQTLFKSYLKMISGLTRTDFSARCAFNMLRVHQMATGGQYAVSWDHFFTTLGNYYTSMRNDFNTNIVMSGETFYRTRSTPKAISQREAEHLVAVMGIIQAVAEHDEVSRIMICEHPNWQVPQVLLGLVACATPLLLKAEILHTLAALAKSKETARVIWFHLEASQIIPTVPVHRSYGGQCSLLQEMEQIESRSEQYNLTRGILQLLYTLMTTNLPKGFSGGQRTPAYEGYLKSMINSVLLKFYNRAYKEPSEKWQVGAQCLKLLYYLLATYRPCAMDFLEKPDEPPYPGFHVMLQLQLKSEMLQLLLSIVEDVRERLDDYNRFQGKELLEECSLYALLILEAALAKQNAFFEAHSAANCPILLMGLNRMLLDLNPRSRKPDHVLNIIKYVTYNSWLPRHALAAIKILASVTQLPNVSTQILSMYGQGSNEKLEIRQGFVECLEMEVCAGRHDDELLDQLALNNHVPYLGFSDELDDNEREVSGERECTTLESPSPLELQAGEGVLESKPASIELQLKEAIIKLFEMNLSQQLPNFVYFLLGVDVLREFMASGRQHLGIEMQSSCVNSVVLLLEKYLDQQRHGDKYCEHTARIVERIYHLFHGLCANRRTTETILRYFRLTCSDFLMRHLRSLPFRQHREDHVLHAMGHLLNCVSIDVKLAAKHGQMTRFNQMCDILLMGNGMERSSHGMSMELGHSLISQTSSSFLAMDALPPGGSISGVGSGAGSAPLGAPSTGVKSLQPSLLQETSQGLHVIRMLDILVLEEGVLRQPQLEFFDSHLITQLLRDCEASAEAGANSRANLINVRKLYYTLTDELNMVQSIIASGQRKAISTEIMVLLNHAVNLNRVRTQRCATLAFMSAWGQLVQVLFSNMPEGVLPATQRRQHIIDIVEKVLIKVEPIQPIIEISVKVSETVLLLLANLRFCCYQAEDQSPEDLAAEESLTNGNGIGIGNDSQVSKLGLGQRTIGQCADGGSGGRRDIGSGGNSCNLRFILKNLVQWIMISEVKSQQLRINLYSALLNCLRIAKRLRTDEQLEYQETLISRQESARTNSTEQRRSDRLRLKVMAAEVIGAFGEKLIDTICHDAVTGHDVCRMLALACLDMISELQAVSTLCDFVASRGYLKHILESLDQSSPALCAVLQPVPENLRPLYVYESRLAFLTRMANSNVGARLLLAEQALGVLSNMKVYDLQPDVKSSELNRNEPQNFLPSIDERFRSILLPALSFCDAIINSLGPRNNSAALQVLNFMFAHIDMVEAMLRSATPYMDLGHLEQVAVISSLFARASKHDLTVLEDSVKLELRNRLGRVQQLMIVVFGRFCVSEPTIRRMLQQDQDQQTNPTEDAKRLRVKYFLDIAANVSLYCRNVVTRHSNESMTSKYLLTTVINDVTLLTGKIASKKLTAILHTILNQLKGSIGHYLSQKSIADNLLQQRASLPNISFGPNGKQSYIELSQRYNEKHSELRQSVFIAEQNLYLLWIHLDFYMRNTIDYANENRNTINESHMDDDGNDVSVLNASQDEILQLKQLLISTFNETFCTQLITASEESSIKCKGFNASLLRRIKSLVQFAPITGNDVTSSFDS</sequence>
<keyword evidence="4" id="KW-0539">Nucleus</keyword>
<dbReference type="CTD" id="23165"/>
<reference evidence="6" key="1">
    <citation type="submission" date="2025-08" db="UniProtKB">
        <authorList>
            <consortium name="RefSeq"/>
        </authorList>
    </citation>
    <scope>IDENTIFICATION</scope>
    <source>
        <strain evidence="6">Mau12</strain>
        <tissue evidence="6">Whole Body</tissue>
    </source>
</reference>
<protein>
    <submittedName>
        <fullName evidence="6">Nuclear pore complex protein Nup205 isoform X1</fullName>
    </submittedName>
</protein>
<evidence type="ECO:0000256" key="4">
    <source>
        <dbReference type="ARBA" id="ARBA00023242"/>
    </source>
</evidence>
<evidence type="ECO:0000256" key="1">
    <source>
        <dbReference type="ARBA" id="ARBA00004123"/>
    </source>
</evidence>
<dbReference type="GeneID" id="117148010"/>
<name>A0A6P8KMN0_DROMA</name>
<dbReference type="GO" id="GO:0017056">
    <property type="term" value="F:structural constituent of nuclear pore"/>
    <property type="evidence" value="ECO:0007669"/>
    <property type="project" value="TreeGrafter"/>
</dbReference>
<organism evidence="5 6">
    <name type="scientific">Drosophila mauritiana</name>
    <name type="common">Fruit fly</name>
    <dbReference type="NCBI Taxonomy" id="7226"/>
    <lineage>
        <taxon>Eukaryota</taxon>
        <taxon>Metazoa</taxon>
        <taxon>Ecdysozoa</taxon>
        <taxon>Arthropoda</taxon>
        <taxon>Hexapoda</taxon>
        <taxon>Insecta</taxon>
        <taxon>Pterygota</taxon>
        <taxon>Neoptera</taxon>
        <taxon>Endopterygota</taxon>
        <taxon>Diptera</taxon>
        <taxon>Brachycera</taxon>
        <taxon>Muscomorpha</taxon>
        <taxon>Ephydroidea</taxon>
        <taxon>Drosophilidae</taxon>
        <taxon>Drosophila</taxon>
        <taxon>Sophophora</taxon>
    </lineage>
</organism>
<dbReference type="RefSeq" id="XP_033171060.1">
    <property type="nucleotide sequence ID" value="XM_033315169.1"/>
</dbReference>
<evidence type="ECO:0000313" key="6">
    <source>
        <dbReference type="RefSeq" id="XP_033171060.1"/>
    </source>
</evidence>
<evidence type="ECO:0000256" key="2">
    <source>
        <dbReference type="ARBA" id="ARBA00005892"/>
    </source>
</evidence>
<dbReference type="GO" id="GO:0044611">
    <property type="term" value="C:nuclear pore inner ring"/>
    <property type="evidence" value="ECO:0007669"/>
    <property type="project" value="TreeGrafter"/>
</dbReference>
<dbReference type="PANTHER" id="PTHR31344">
    <property type="entry name" value="NUCLEAR PORE COMPLEX PROTEIN NUP205"/>
    <property type="match status" value="1"/>
</dbReference>
<evidence type="ECO:0000313" key="5">
    <source>
        <dbReference type="Proteomes" id="UP000515162"/>
    </source>
</evidence>
<evidence type="ECO:0000256" key="3">
    <source>
        <dbReference type="ARBA" id="ARBA00022448"/>
    </source>
</evidence>
<dbReference type="GO" id="GO:0006999">
    <property type="term" value="P:nuclear pore organization"/>
    <property type="evidence" value="ECO:0007669"/>
    <property type="project" value="TreeGrafter"/>
</dbReference>
<comment type="similarity">
    <text evidence="2">Belongs to the NUP186/NUP192/NUP205 family.</text>
</comment>
<accession>A0A6P8KMN0</accession>
<dbReference type="PANTHER" id="PTHR31344:SF0">
    <property type="entry name" value="NUCLEAR PORE COMPLEX PROTEIN NUP205"/>
    <property type="match status" value="1"/>
</dbReference>
<gene>
    <name evidence="6" type="primary">LOC117148010</name>
</gene>
<proteinExistence type="inferred from homology"/>
<dbReference type="Pfam" id="PF11894">
    <property type="entry name" value="Nup192"/>
    <property type="match status" value="1"/>
</dbReference>
<comment type="subcellular location">
    <subcellularLocation>
        <location evidence="1">Nucleus</location>
    </subcellularLocation>
</comment>
<dbReference type="Proteomes" id="UP000515162">
    <property type="component" value="Chromosome X"/>
</dbReference>
<keyword evidence="3" id="KW-0813">Transport</keyword>
<keyword evidence="5" id="KW-1185">Reference proteome</keyword>